<reference evidence="1 2" key="1">
    <citation type="submission" date="2019-05" db="EMBL/GenBank/DDBJ databases">
        <title>Another draft genome of Portunus trituberculatus and its Hox gene families provides insights of decapod evolution.</title>
        <authorList>
            <person name="Jeong J.-H."/>
            <person name="Song I."/>
            <person name="Kim S."/>
            <person name="Choi T."/>
            <person name="Kim D."/>
            <person name="Ryu S."/>
            <person name="Kim W."/>
        </authorList>
    </citation>
    <scope>NUCLEOTIDE SEQUENCE [LARGE SCALE GENOMIC DNA]</scope>
    <source>
        <tissue evidence="1">Muscle</tissue>
    </source>
</reference>
<keyword evidence="2" id="KW-1185">Reference proteome</keyword>
<proteinExistence type="predicted"/>
<sequence>MRWVTLYDEDNEILLQRKPWKCLKMAAGSFNMALRGPRWRSGVSRWRLRVPDSGGCFNMAESHKMFLKEILCYYFSLPEDTDIFSYLPASACHVGAMKE</sequence>
<dbReference type="Proteomes" id="UP000324222">
    <property type="component" value="Unassembled WGS sequence"/>
</dbReference>
<name>A0A5B7F5L3_PORTR</name>
<accession>A0A5B7F5L3</accession>
<comment type="caution">
    <text evidence="1">The sequence shown here is derived from an EMBL/GenBank/DDBJ whole genome shotgun (WGS) entry which is preliminary data.</text>
</comment>
<evidence type="ECO:0000313" key="1">
    <source>
        <dbReference type="EMBL" id="MPC42740.1"/>
    </source>
</evidence>
<dbReference type="EMBL" id="VSRR010005554">
    <property type="protein sequence ID" value="MPC42740.1"/>
    <property type="molecule type" value="Genomic_DNA"/>
</dbReference>
<organism evidence="1 2">
    <name type="scientific">Portunus trituberculatus</name>
    <name type="common">Swimming crab</name>
    <name type="synonym">Neptunus trituberculatus</name>
    <dbReference type="NCBI Taxonomy" id="210409"/>
    <lineage>
        <taxon>Eukaryota</taxon>
        <taxon>Metazoa</taxon>
        <taxon>Ecdysozoa</taxon>
        <taxon>Arthropoda</taxon>
        <taxon>Crustacea</taxon>
        <taxon>Multicrustacea</taxon>
        <taxon>Malacostraca</taxon>
        <taxon>Eumalacostraca</taxon>
        <taxon>Eucarida</taxon>
        <taxon>Decapoda</taxon>
        <taxon>Pleocyemata</taxon>
        <taxon>Brachyura</taxon>
        <taxon>Eubrachyura</taxon>
        <taxon>Portunoidea</taxon>
        <taxon>Portunidae</taxon>
        <taxon>Portuninae</taxon>
        <taxon>Portunus</taxon>
    </lineage>
</organism>
<protein>
    <submittedName>
        <fullName evidence="1">Uncharacterized protein</fullName>
    </submittedName>
</protein>
<evidence type="ECO:0000313" key="2">
    <source>
        <dbReference type="Proteomes" id="UP000324222"/>
    </source>
</evidence>
<dbReference type="AlphaFoldDB" id="A0A5B7F5L3"/>
<gene>
    <name evidence="1" type="ORF">E2C01_036370</name>
</gene>